<dbReference type="SMART" id="SM00388">
    <property type="entry name" value="HisKA"/>
    <property type="match status" value="1"/>
</dbReference>
<evidence type="ECO:0000256" key="2">
    <source>
        <dbReference type="ARBA" id="ARBA00012438"/>
    </source>
</evidence>
<sequence>MDNRITILGVDDRPENLLALEGVLSDLPYQFIPKHSGEDALRYLLKEDISDLAVILMDVQMPGLNGFETVKLIKQREHCREIPIIFLTAISTSMEHVLQGYSVGSIDYISKPIHPELLKLKVDAFVKLHQYRQRLIQQGELLQRRAAQLEDINRKLKSAEALIKSQYDHLEIKVQERTKELREANESLRLSQERFEKMFTASPCLMIIRRLSDMACLDVNESFKQYTGYGDEMIGTDSGILQAAPCLNEGESYDLHQSFYNVKVKYVTKQGEIRYCLVSNEVIEINNELCSLQVGLDITDKERYESEMARLGKLNLIGEMAAGIAHEIRNPMTTIRGFLQLSKETGRNLQQEYIDIMLTELDRANGIISEFLSLGKNKTTNRSHHHLGHIVQSLIPLIQAEGVMSGKIVREDCSDTGTLLLDEKEIRQLILNLSMNGLDAMTEGGELSIRTYSIEEYTILEIADQGSGISKEHMAKLGTPFFTTKDKGTGLGLAVCYSIAARHQARIEVKSSDKGTTFLVRFPVKVGGHDNV</sequence>
<dbReference type="PANTHER" id="PTHR43547:SF2">
    <property type="entry name" value="HYBRID SIGNAL TRANSDUCTION HISTIDINE KINASE C"/>
    <property type="match status" value="1"/>
</dbReference>
<feature type="modified residue" description="4-aspartylphosphate" evidence="9">
    <location>
        <position position="58"/>
    </location>
</feature>
<dbReference type="Gene3D" id="3.40.50.2300">
    <property type="match status" value="1"/>
</dbReference>
<dbReference type="NCBIfam" id="TIGR00229">
    <property type="entry name" value="sensory_box"/>
    <property type="match status" value="1"/>
</dbReference>
<dbReference type="InterPro" id="IPR003661">
    <property type="entry name" value="HisK_dim/P_dom"/>
</dbReference>
<accession>A0ABV6DFZ2</accession>
<evidence type="ECO:0000259" key="12">
    <source>
        <dbReference type="PROSITE" id="PS50110"/>
    </source>
</evidence>
<dbReference type="InterPro" id="IPR035965">
    <property type="entry name" value="PAS-like_dom_sf"/>
</dbReference>
<evidence type="ECO:0000256" key="6">
    <source>
        <dbReference type="ARBA" id="ARBA00022777"/>
    </source>
</evidence>
<keyword evidence="8" id="KW-0902">Two-component regulatory system</keyword>
<dbReference type="InterPro" id="IPR036890">
    <property type="entry name" value="HATPase_C_sf"/>
</dbReference>
<dbReference type="InterPro" id="IPR003594">
    <property type="entry name" value="HATPase_dom"/>
</dbReference>
<evidence type="ECO:0000256" key="8">
    <source>
        <dbReference type="ARBA" id="ARBA00023012"/>
    </source>
</evidence>
<dbReference type="Gene3D" id="3.30.450.20">
    <property type="entry name" value="PAS domain"/>
    <property type="match status" value="1"/>
</dbReference>
<dbReference type="Pfam" id="PF02518">
    <property type="entry name" value="HATPase_c"/>
    <property type="match status" value="1"/>
</dbReference>
<dbReference type="GO" id="GO:0005524">
    <property type="term" value="F:ATP binding"/>
    <property type="evidence" value="ECO:0007669"/>
    <property type="project" value="UniProtKB-KW"/>
</dbReference>
<dbReference type="CDD" id="cd00082">
    <property type="entry name" value="HisKA"/>
    <property type="match status" value="1"/>
</dbReference>
<dbReference type="SUPFAM" id="SSF55785">
    <property type="entry name" value="PYP-like sensor domain (PAS domain)"/>
    <property type="match status" value="1"/>
</dbReference>
<dbReference type="Gene3D" id="1.10.287.130">
    <property type="match status" value="1"/>
</dbReference>
<keyword evidence="6" id="KW-0418">Kinase</keyword>
<feature type="domain" description="Histidine kinase" evidence="11">
    <location>
        <begin position="323"/>
        <end position="526"/>
    </location>
</feature>
<dbReference type="Pfam" id="PF00072">
    <property type="entry name" value="Response_reg"/>
    <property type="match status" value="1"/>
</dbReference>
<dbReference type="PRINTS" id="PR00344">
    <property type="entry name" value="BCTRLSENSOR"/>
</dbReference>
<dbReference type="SMART" id="SM00387">
    <property type="entry name" value="HATPase_c"/>
    <property type="match status" value="1"/>
</dbReference>
<keyword evidence="10" id="KW-0175">Coiled coil</keyword>
<evidence type="ECO:0000256" key="9">
    <source>
        <dbReference type="PROSITE-ProRule" id="PRU00169"/>
    </source>
</evidence>
<dbReference type="InterPro" id="IPR004358">
    <property type="entry name" value="Sig_transdc_His_kin-like_C"/>
</dbReference>
<evidence type="ECO:0000256" key="5">
    <source>
        <dbReference type="ARBA" id="ARBA00022741"/>
    </source>
</evidence>
<evidence type="ECO:0000256" key="1">
    <source>
        <dbReference type="ARBA" id="ARBA00000085"/>
    </source>
</evidence>
<keyword evidence="4" id="KW-0808">Transferase</keyword>
<dbReference type="SUPFAM" id="SSF47384">
    <property type="entry name" value="Homodimeric domain of signal transducing histidine kinase"/>
    <property type="match status" value="1"/>
</dbReference>
<keyword evidence="7 13" id="KW-0067">ATP-binding</keyword>
<name>A0ABV6DFZ2_9BACL</name>
<dbReference type="Pfam" id="PF13188">
    <property type="entry name" value="PAS_8"/>
    <property type="match status" value="1"/>
</dbReference>
<reference evidence="13 14" key="1">
    <citation type="submission" date="2024-09" db="EMBL/GenBank/DDBJ databases">
        <authorList>
            <person name="Sun Q."/>
            <person name="Mori K."/>
        </authorList>
    </citation>
    <scope>NUCLEOTIDE SEQUENCE [LARGE SCALE GENOMIC DNA]</scope>
    <source>
        <strain evidence="13 14">CCM 7759</strain>
    </source>
</reference>
<gene>
    <name evidence="13" type="ORF">ACFFK0_03735</name>
</gene>
<dbReference type="PROSITE" id="PS50110">
    <property type="entry name" value="RESPONSE_REGULATORY"/>
    <property type="match status" value="1"/>
</dbReference>
<dbReference type="Pfam" id="PF00512">
    <property type="entry name" value="HisKA"/>
    <property type="match status" value="1"/>
</dbReference>
<dbReference type="InterPro" id="IPR001789">
    <property type="entry name" value="Sig_transdc_resp-reg_receiver"/>
</dbReference>
<dbReference type="Gene3D" id="3.30.565.10">
    <property type="entry name" value="Histidine kinase-like ATPase, C-terminal domain"/>
    <property type="match status" value="1"/>
</dbReference>
<proteinExistence type="predicted"/>
<evidence type="ECO:0000256" key="4">
    <source>
        <dbReference type="ARBA" id="ARBA00022679"/>
    </source>
</evidence>
<dbReference type="InterPro" id="IPR005467">
    <property type="entry name" value="His_kinase_dom"/>
</dbReference>
<comment type="caution">
    <text evidence="13">The sequence shown here is derived from an EMBL/GenBank/DDBJ whole genome shotgun (WGS) entry which is preliminary data.</text>
</comment>
<dbReference type="SUPFAM" id="SSF55874">
    <property type="entry name" value="ATPase domain of HSP90 chaperone/DNA topoisomerase II/histidine kinase"/>
    <property type="match status" value="1"/>
</dbReference>
<dbReference type="InterPro" id="IPR036097">
    <property type="entry name" value="HisK_dim/P_sf"/>
</dbReference>
<dbReference type="RefSeq" id="WP_377468555.1">
    <property type="nucleotide sequence ID" value="NZ_JBHLWN010000020.1"/>
</dbReference>
<keyword evidence="5" id="KW-0547">Nucleotide-binding</keyword>
<dbReference type="InterPro" id="IPR000014">
    <property type="entry name" value="PAS"/>
</dbReference>
<evidence type="ECO:0000256" key="10">
    <source>
        <dbReference type="SAM" id="Coils"/>
    </source>
</evidence>
<dbReference type="SMART" id="SM00448">
    <property type="entry name" value="REC"/>
    <property type="match status" value="1"/>
</dbReference>
<evidence type="ECO:0000259" key="11">
    <source>
        <dbReference type="PROSITE" id="PS50109"/>
    </source>
</evidence>
<feature type="domain" description="Response regulatory" evidence="12">
    <location>
        <begin position="6"/>
        <end position="126"/>
    </location>
</feature>
<organism evidence="13 14">
    <name type="scientific">Paenibacillus chartarius</name>
    <dbReference type="NCBI Taxonomy" id="747481"/>
    <lineage>
        <taxon>Bacteria</taxon>
        <taxon>Bacillati</taxon>
        <taxon>Bacillota</taxon>
        <taxon>Bacilli</taxon>
        <taxon>Bacillales</taxon>
        <taxon>Paenibacillaceae</taxon>
        <taxon>Paenibacillus</taxon>
    </lineage>
</organism>
<dbReference type="Proteomes" id="UP001589776">
    <property type="component" value="Unassembled WGS sequence"/>
</dbReference>
<dbReference type="EC" id="2.7.13.3" evidence="2"/>
<evidence type="ECO:0000313" key="14">
    <source>
        <dbReference type="Proteomes" id="UP001589776"/>
    </source>
</evidence>
<keyword evidence="3 9" id="KW-0597">Phosphoprotein</keyword>
<dbReference type="EMBL" id="JBHLWN010000020">
    <property type="protein sequence ID" value="MFC0211570.1"/>
    <property type="molecule type" value="Genomic_DNA"/>
</dbReference>
<evidence type="ECO:0000313" key="13">
    <source>
        <dbReference type="EMBL" id="MFC0211570.1"/>
    </source>
</evidence>
<dbReference type="PANTHER" id="PTHR43547">
    <property type="entry name" value="TWO-COMPONENT HISTIDINE KINASE"/>
    <property type="match status" value="1"/>
</dbReference>
<comment type="catalytic activity">
    <reaction evidence="1">
        <text>ATP + protein L-histidine = ADP + protein N-phospho-L-histidine.</text>
        <dbReference type="EC" id="2.7.13.3"/>
    </reaction>
</comment>
<feature type="coiled-coil region" evidence="10">
    <location>
        <begin position="132"/>
        <end position="194"/>
    </location>
</feature>
<evidence type="ECO:0000256" key="3">
    <source>
        <dbReference type="ARBA" id="ARBA00022553"/>
    </source>
</evidence>
<evidence type="ECO:0000256" key="7">
    <source>
        <dbReference type="ARBA" id="ARBA00022840"/>
    </source>
</evidence>
<dbReference type="InterPro" id="IPR011006">
    <property type="entry name" value="CheY-like_superfamily"/>
</dbReference>
<dbReference type="SUPFAM" id="SSF52172">
    <property type="entry name" value="CheY-like"/>
    <property type="match status" value="1"/>
</dbReference>
<protein>
    <recommendedName>
        <fullName evidence="2">histidine kinase</fullName>
        <ecNumber evidence="2">2.7.13.3</ecNumber>
    </recommendedName>
</protein>
<dbReference type="PROSITE" id="PS50109">
    <property type="entry name" value="HIS_KIN"/>
    <property type="match status" value="1"/>
</dbReference>
<keyword evidence="14" id="KW-1185">Reference proteome</keyword>